<keyword evidence="2" id="KW-0732">Signal</keyword>
<dbReference type="STRING" id="2004952.A0A2C5Y3F8"/>
<name>A0A2C5Y3F8_9HYPO</name>
<feature type="region of interest" description="Disordered" evidence="1">
    <location>
        <begin position="95"/>
        <end position="126"/>
    </location>
</feature>
<reference evidence="3 4" key="1">
    <citation type="submission" date="2017-06" db="EMBL/GenBank/DDBJ databases">
        <title>Ant-infecting Ophiocordyceps genomes reveal a high diversity of potential behavioral manipulation genes and a possible major role for enterotoxins.</title>
        <authorList>
            <person name="De Bekker C."/>
            <person name="Evans H.C."/>
            <person name="Brachmann A."/>
            <person name="Hughes D.P."/>
        </authorList>
    </citation>
    <scope>NUCLEOTIDE SEQUENCE [LARGE SCALE GENOMIC DNA]</scope>
    <source>
        <strain evidence="3 4">Map16</strain>
    </source>
</reference>
<evidence type="ECO:0000313" key="4">
    <source>
        <dbReference type="Proteomes" id="UP000226431"/>
    </source>
</evidence>
<gene>
    <name evidence="3" type="ORF">CDD80_4408</name>
</gene>
<dbReference type="EMBL" id="NJES01000405">
    <property type="protein sequence ID" value="PHH72628.1"/>
    <property type="molecule type" value="Genomic_DNA"/>
</dbReference>
<evidence type="ECO:0000256" key="2">
    <source>
        <dbReference type="SAM" id="SignalP"/>
    </source>
</evidence>
<dbReference type="Proteomes" id="UP000226431">
    <property type="component" value="Unassembled WGS sequence"/>
</dbReference>
<feature type="region of interest" description="Disordered" evidence="1">
    <location>
        <begin position="142"/>
        <end position="184"/>
    </location>
</feature>
<evidence type="ECO:0000256" key="1">
    <source>
        <dbReference type="SAM" id="MobiDB-lite"/>
    </source>
</evidence>
<dbReference type="AlphaFoldDB" id="A0A2C5Y3F8"/>
<feature type="signal peptide" evidence="2">
    <location>
        <begin position="1"/>
        <end position="18"/>
    </location>
</feature>
<dbReference type="OrthoDB" id="4927790at2759"/>
<protein>
    <submittedName>
        <fullName evidence="3">Uncharacterized protein</fullName>
    </submittedName>
</protein>
<feature type="chain" id="PRO_5013129763" evidence="2">
    <location>
        <begin position="19"/>
        <end position="286"/>
    </location>
</feature>
<keyword evidence="4" id="KW-1185">Reference proteome</keyword>
<comment type="caution">
    <text evidence="3">The sequence shown here is derived from an EMBL/GenBank/DDBJ whole genome shotgun (WGS) entry which is preliminary data.</text>
</comment>
<feature type="compositionally biased region" description="Pro residues" evidence="1">
    <location>
        <begin position="142"/>
        <end position="151"/>
    </location>
</feature>
<sequence>MKINSLTVAAALVAGAMAAPSLRAADDQQSAQGKQKAAEKSETSANASGEVFLVLSEQTLRGICSICDTCEESDVHGAPEDCGAICEPFVPKTCDHKTQEDKPSGLNDAAAKAHEKLTQVTPTAEKPVEANHAVHKREAVAPVPPQAPQAQPPKAQSHSLQAHPQPAEAPHLDPSSTRTDIKKDTGKLVTVRSRYVESLCSHCDPCPNVKKRSLQSPAAAQCQILCQSTLKKDCTGGAAAITYPAGTRLWLWRWLWSRRGRLWPRRWWLWPRGRWFRRRRIRQRRR</sequence>
<evidence type="ECO:0000313" key="3">
    <source>
        <dbReference type="EMBL" id="PHH72628.1"/>
    </source>
</evidence>
<accession>A0A2C5Y3F8</accession>
<organism evidence="3 4">
    <name type="scientific">Ophiocordyceps camponoti-rufipedis</name>
    <dbReference type="NCBI Taxonomy" id="2004952"/>
    <lineage>
        <taxon>Eukaryota</taxon>
        <taxon>Fungi</taxon>
        <taxon>Dikarya</taxon>
        <taxon>Ascomycota</taxon>
        <taxon>Pezizomycotina</taxon>
        <taxon>Sordariomycetes</taxon>
        <taxon>Hypocreomycetidae</taxon>
        <taxon>Hypocreales</taxon>
        <taxon>Ophiocordycipitaceae</taxon>
        <taxon>Ophiocordyceps</taxon>
    </lineage>
</organism>
<proteinExistence type="predicted"/>